<protein>
    <submittedName>
        <fullName evidence="1">Uncharacterized protein</fullName>
    </submittedName>
</protein>
<sequence length="79" mass="8805">MTASTSRTLAHQLAQNLSAQELEQVAGGFNPNGNYASPGWNERTLTNPFEFSWQWNESTHSYQSQLTIVHSSIDNIVHG</sequence>
<name>A0A847SB94_9NEIS</name>
<comment type="caution">
    <text evidence="1">The sequence shown here is derived from an EMBL/GenBank/DDBJ whole genome shotgun (WGS) entry which is preliminary data.</text>
</comment>
<gene>
    <name evidence="1" type="ORF">HF682_04215</name>
</gene>
<dbReference type="Proteomes" id="UP000587991">
    <property type="component" value="Unassembled WGS sequence"/>
</dbReference>
<dbReference type="EMBL" id="JABAIM010000001">
    <property type="protein sequence ID" value="NLR74358.1"/>
    <property type="molecule type" value="Genomic_DNA"/>
</dbReference>
<dbReference type="RefSeq" id="WP_168875978.1">
    <property type="nucleotide sequence ID" value="NZ_JABAIM010000001.1"/>
</dbReference>
<proteinExistence type="predicted"/>
<accession>A0A847SB94</accession>
<organism evidence="1 2">
    <name type="scientific">Leeia aquatica</name>
    <dbReference type="NCBI Taxonomy" id="2725557"/>
    <lineage>
        <taxon>Bacteria</taxon>
        <taxon>Pseudomonadati</taxon>
        <taxon>Pseudomonadota</taxon>
        <taxon>Betaproteobacteria</taxon>
        <taxon>Neisseriales</taxon>
        <taxon>Leeiaceae</taxon>
        <taxon>Leeia</taxon>
    </lineage>
</organism>
<evidence type="ECO:0000313" key="2">
    <source>
        <dbReference type="Proteomes" id="UP000587991"/>
    </source>
</evidence>
<reference evidence="1 2" key="1">
    <citation type="submission" date="2020-04" db="EMBL/GenBank/DDBJ databases">
        <title>Draft genome of Leeia sp. IMCC25680.</title>
        <authorList>
            <person name="Song J."/>
            <person name="Cho J.-C."/>
        </authorList>
    </citation>
    <scope>NUCLEOTIDE SEQUENCE [LARGE SCALE GENOMIC DNA]</scope>
    <source>
        <strain evidence="1 2">IMCC25680</strain>
    </source>
</reference>
<keyword evidence="2" id="KW-1185">Reference proteome</keyword>
<dbReference type="AlphaFoldDB" id="A0A847SB94"/>
<evidence type="ECO:0000313" key="1">
    <source>
        <dbReference type="EMBL" id="NLR74358.1"/>
    </source>
</evidence>